<proteinExistence type="predicted"/>
<feature type="compositionally biased region" description="Basic and acidic residues" evidence="1">
    <location>
        <begin position="287"/>
        <end position="309"/>
    </location>
</feature>
<feature type="compositionally biased region" description="Polar residues" evidence="1">
    <location>
        <begin position="54"/>
        <end position="65"/>
    </location>
</feature>
<feature type="region of interest" description="Disordered" evidence="1">
    <location>
        <begin position="708"/>
        <end position="737"/>
    </location>
</feature>
<dbReference type="Proteomes" id="UP000626109">
    <property type="component" value="Unassembled WGS sequence"/>
</dbReference>
<dbReference type="AlphaFoldDB" id="A0A813I6N2"/>
<reference evidence="2" key="1">
    <citation type="submission" date="2021-02" db="EMBL/GenBank/DDBJ databases">
        <authorList>
            <person name="Dougan E. K."/>
            <person name="Rhodes N."/>
            <person name="Thang M."/>
            <person name="Chan C."/>
        </authorList>
    </citation>
    <scope>NUCLEOTIDE SEQUENCE</scope>
</reference>
<feature type="compositionally biased region" description="Basic and acidic residues" evidence="1">
    <location>
        <begin position="924"/>
        <end position="934"/>
    </location>
</feature>
<organism evidence="2 3">
    <name type="scientific">Polarella glacialis</name>
    <name type="common">Dinoflagellate</name>
    <dbReference type="NCBI Taxonomy" id="89957"/>
    <lineage>
        <taxon>Eukaryota</taxon>
        <taxon>Sar</taxon>
        <taxon>Alveolata</taxon>
        <taxon>Dinophyceae</taxon>
        <taxon>Suessiales</taxon>
        <taxon>Suessiaceae</taxon>
        <taxon>Polarella</taxon>
    </lineage>
</organism>
<feature type="compositionally biased region" description="Basic and acidic residues" evidence="1">
    <location>
        <begin position="721"/>
        <end position="734"/>
    </location>
</feature>
<feature type="compositionally biased region" description="Basic and acidic residues" evidence="1">
    <location>
        <begin position="818"/>
        <end position="827"/>
    </location>
</feature>
<feature type="region of interest" description="Disordered" evidence="1">
    <location>
        <begin position="506"/>
        <end position="622"/>
    </location>
</feature>
<feature type="compositionally biased region" description="Low complexity" evidence="1">
    <location>
        <begin position="513"/>
        <end position="523"/>
    </location>
</feature>
<dbReference type="EMBL" id="CAJNNW010005835">
    <property type="protein sequence ID" value="CAE8647764.1"/>
    <property type="molecule type" value="Genomic_DNA"/>
</dbReference>
<feature type="region of interest" description="Disordered" evidence="1">
    <location>
        <begin position="49"/>
        <end position="90"/>
    </location>
</feature>
<feature type="region of interest" description="Disordered" evidence="1">
    <location>
        <begin position="1"/>
        <end position="32"/>
    </location>
</feature>
<evidence type="ECO:0000313" key="3">
    <source>
        <dbReference type="Proteomes" id="UP000626109"/>
    </source>
</evidence>
<comment type="caution">
    <text evidence="2">The sequence shown here is derived from an EMBL/GenBank/DDBJ whole genome shotgun (WGS) entry which is preliminary data.</text>
</comment>
<evidence type="ECO:0000313" key="2">
    <source>
        <dbReference type="EMBL" id="CAE8647764.1"/>
    </source>
</evidence>
<feature type="region of interest" description="Disordered" evidence="1">
    <location>
        <begin position="922"/>
        <end position="993"/>
    </location>
</feature>
<feature type="region of interest" description="Disordered" evidence="1">
    <location>
        <begin position="388"/>
        <end position="425"/>
    </location>
</feature>
<feature type="compositionally biased region" description="Low complexity" evidence="1">
    <location>
        <begin position="210"/>
        <end position="221"/>
    </location>
</feature>
<protein>
    <submittedName>
        <fullName evidence="2">Uncharacterized protein</fullName>
    </submittedName>
</protein>
<feature type="region of interest" description="Disordered" evidence="1">
    <location>
        <begin position="171"/>
        <end position="261"/>
    </location>
</feature>
<feature type="region of interest" description="Disordered" evidence="1">
    <location>
        <begin position="809"/>
        <end position="836"/>
    </location>
</feature>
<feature type="compositionally biased region" description="Low complexity" evidence="1">
    <location>
        <begin position="582"/>
        <end position="597"/>
    </location>
</feature>
<name>A0A813I6N2_POLGL</name>
<sequence>MRPPSRSPALWRVRTSSSGPLQHGLLNAHEGPPNVAEWARASSGRAPGVAACQGSRQVSLSSGSMAPSRDCSREARQPPAAERGGLGKSTERCACVSPGAAWQMQMPMQMQMQPPGPGWVAEPVSVCTTSPSGLSGDPRVFCSRAASLSNSPDESLLLAPNLGGNWSSWHTEAERAQSRPRTTLPPPPVGPSPNEASLHTPPRRRLPGAPEESPSSREWPPNGYASSGDAPNVSRSLSNGRVPTRTEPRAEHPMGTAHVRGSAAEAPVCTVQGHSGGGSGCCAGHKDAPVSGARRRESRVPWDGAERSVRGGPELRPGNRLASVSNFALPPPPSFLSSPSTMAASIDPGSSLWSQKWESPVTPVTPIYFMVLPVGQLPVQEVQATGSGVGSAARSPLSALTQPQQPPLPNFRHSRPPSCSEDSGPMFTARSSLSALGSGLTGTMPDRPKVAQGGAITIPSQDSAEFPTIRPEMLQPLHEKDGKIKNHLSSAMLVSAGVARYEHHAHPADMFDPDSASSSTTSPKSRHARAPSESSQCSPSQAARRSNSRVRHVGRRETPGLPQGSWPTDGSHLLAAAALPHQQQQQIQQQQQQQQQQQPPPPSTCLASAPHRPQIGPGGGKRFKEVLQTKPADSGVDTDPGDHSSFSSPVGRFRSALCDPVRPAGSAPWFSLQRQIELQQRQLELQQQQIEEQQRILETHRQQQEQQRQLEAQRQLQQEQEQQHKEQQEQRQEHSVTAAQYVHHSMPSLQQQDLARPATRVEAQGVASSRQLPPMPVLLGSNTITLKPVVSKVEPEVVVSEGVVPERRGSNTFGCERSASDKADTQDPKSGPADLGAWNLQSADRDLVDDSTDVPLEATVRPQEEWSSLRRGKSEIALEASVPEASAAYGGFEVPDTSAGKKLQRAVSLTPRPNLASVCSHLKKQSDRMRREANAESPLSKARVASSVPPPQGRSPQNPLERSKSLGTFGAAKQARQLIGSSSQREGVGQGRR</sequence>
<feature type="compositionally biased region" description="Low complexity" evidence="1">
    <location>
        <begin position="708"/>
        <end position="720"/>
    </location>
</feature>
<feature type="region of interest" description="Disordered" evidence="1">
    <location>
        <begin position="287"/>
        <end position="318"/>
    </location>
</feature>
<gene>
    <name evidence="2" type="ORF">PGLA2088_LOCUS5960</name>
</gene>
<accession>A0A813I6N2</accession>
<feature type="compositionally biased region" description="Polar residues" evidence="1">
    <location>
        <begin position="532"/>
        <end position="545"/>
    </location>
</feature>
<evidence type="ECO:0000256" key="1">
    <source>
        <dbReference type="SAM" id="MobiDB-lite"/>
    </source>
</evidence>